<dbReference type="Gene3D" id="3.40.50.720">
    <property type="entry name" value="NAD(P)-binding Rossmann-like Domain"/>
    <property type="match status" value="2"/>
</dbReference>
<dbReference type="AlphaFoldDB" id="A0A917PZJ1"/>
<reference evidence="7" key="2">
    <citation type="submission" date="2020-09" db="EMBL/GenBank/DDBJ databases">
        <authorList>
            <person name="Sun Q."/>
            <person name="Ohkuma M."/>
        </authorList>
    </citation>
    <scope>NUCLEOTIDE SEQUENCE</scope>
    <source>
        <strain evidence="7">JCM 30078</strain>
    </source>
</reference>
<evidence type="ECO:0000256" key="4">
    <source>
        <dbReference type="RuleBase" id="RU003719"/>
    </source>
</evidence>
<dbReference type="InterPro" id="IPR050223">
    <property type="entry name" value="D-isomer_2-hydroxyacid_DH"/>
</dbReference>
<reference evidence="7" key="1">
    <citation type="journal article" date="2014" name="Int. J. Syst. Evol. Microbiol.">
        <title>Complete genome sequence of Corynebacterium casei LMG S-19264T (=DSM 44701T), isolated from a smear-ripened cheese.</title>
        <authorList>
            <consortium name="US DOE Joint Genome Institute (JGI-PGF)"/>
            <person name="Walter F."/>
            <person name="Albersmeier A."/>
            <person name="Kalinowski J."/>
            <person name="Ruckert C."/>
        </authorList>
    </citation>
    <scope>NUCLEOTIDE SEQUENCE</scope>
    <source>
        <strain evidence="7">JCM 30078</strain>
    </source>
</reference>
<dbReference type="InterPro" id="IPR029753">
    <property type="entry name" value="D-isomer_DH_CS"/>
</dbReference>
<organism evidence="7 8">
    <name type="scientific">Pseudomonas matsuisoli</name>
    <dbReference type="NCBI Taxonomy" id="1515666"/>
    <lineage>
        <taxon>Bacteria</taxon>
        <taxon>Pseudomonadati</taxon>
        <taxon>Pseudomonadota</taxon>
        <taxon>Gammaproteobacteria</taxon>
        <taxon>Pseudomonadales</taxon>
        <taxon>Pseudomonadaceae</taxon>
        <taxon>Pseudomonas</taxon>
    </lineage>
</organism>
<dbReference type="CDD" id="cd05301">
    <property type="entry name" value="GDH"/>
    <property type="match status" value="1"/>
</dbReference>
<evidence type="ECO:0000256" key="1">
    <source>
        <dbReference type="ARBA" id="ARBA00005854"/>
    </source>
</evidence>
<sequence>MERKRVVALRRLKAPQLARLREAFDVDYFDVPEHHPVEVANSLSRAHGLIGGKLHVTTALLDAAPFLEAVSTISVGYDNLPVAELSRRKILLTNTPDVLTETTADTGFLLLMASARRAIELANMVREGRWNEHIGEPWFGRNVHGKTLGLVGFGRIGQAVARRAFGFGMSVLYSNASPKPALESQWGVRRCSLDALLAESDFVCLTVPLTPETTHLIGYDQCRSMKRSAFLVNIARGHIVDEAGLIRALDEGLIAGAGLDVFEQEPVSPESPLLRMDNVVTLPHVGSATHETREAMADCAVENLCQALHGKRPRDLVNPDAWVLRHGAAPAEEGVHDAR</sequence>
<comment type="caution">
    <text evidence="7">The sequence shown here is derived from an EMBL/GenBank/DDBJ whole genome shotgun (WGS) entry which is preliminary data.</text>
</comment>
<keyword evidence="2 4" id="KW-0560">Oxidoreductase</keyword>
<dbReference type="RefSeq" id="WP_188983912.1">
    <property type="nucleotide sequence ID" value="NZ_BMPO01000006.1"/>
</dbReference>
<gene>
    <name evidence="7" type="ORF">GCM10009304_28490</name>
</gene>
<protein>
    <submittedName>
        <fullName evidence="7">Bifunctional glyoxylate/hydroxypyruvate reductase B</fullName>
    </submittedName>
</protein>
<dbReference type="EMBL" id="BMPO01000006">
    <property type="protein sequence ID" value="GGK00954.1"/>
    <property type="molecule type" value="Genomic_DNA"/>
</dbReference>
<feature type="domain" description="D-isomer specific 2-hydroxyacid dehydrogenase NAD-binding" evidence="6">
    <location>
        <begin position="109"/>
        <end position="286"/>
    </location>
</feature>
<comment type="similarity">
    <text evidence="1 4">Belongs to the D-isomer specific 2-hydroxyacid dehydrogenase family.</text>
</comment>
<dbReference type="PANTHER" id="PTHR10996:SF283">
    <property type="entry name" value="GLYOXYLATE_HYDROXYPYRUVATE REDUCTASE B"/>
    <property type="match status" value="1"/>
</dbReference>
<dbReference type="GO" id="GO:0016618">
    <property type="term" value="F:hydroxypyruvate reductase [NAD(P)H] activity"/>
    <property type="evidence" value="ECO:0007669"/>
    <property type="project" value="TreeGrafter"/>
</dbReference>
<feature type="domain" description="D-isomer specific 2-hydroxyacid dehydrogenase catalytic" evidence="5">
    <location>
        <begin position="7"/>
        <end position="318"/>
    </location>
</feature>
<evidence type="ECO:0000259" key="5">
    <source>
        <dbReference type="Pfam" id="PF00389"/>
    </source>
</evidence>
<proteinExistence type="inferred from homology"/>
<dbReference type="PANTHER" id="PTHR10996">
    <property type="entry name" value="2-HYDROXYACID DEHYDROGENASE-RELATED"/>
    <property type="match status" value="1"/>
</dbReference>
<accession>A0A917PZJ1</accession>
<evidence type="ECO:0000259" key="6">
    <source>
        <dbReference type="Pfam" id="PF02826"/>
    </source>
</evidence>
<dbReference type="Pfam" id="PF00389">
    <property type="entry name" value="2-Hacid_dh"/>
    <property type="match status" value="1"/>
</dbReference>
<evidence type="ECO:0000313" key="7">
    <source>
        <dbReference type="EMBL" id="GGK00954.1"/>
    </source>
</evidence>
<evidence type="ECO:0000313" key="8">
    <source>
        <dbReference type="Proteomes" id="UP000635983"/>
    </source>
</evidence>
<dbReference type="GO" id="GO:0051287">
    <property type="term" value="F:NAD binding"/>
    <property type="evidence" value="ECO:0007669"/>
    <property type="project" value="InterPro"/>
</dbReference>
<dbReference type="InterPro" id="IPR006140">
    <property type="entry name" value="D-isomer_DH_NAD-bd"/>
</dbReference>
<dbReference type="SUPFAM" id="SSF52283">
    <property type="entry name" value="Formate/glycerate dehydrogenase catalytic domain-like"/>
    <property type="match status" value="1"/>
</dbReference>
<dbReference type="SUPFAM" id="SSF51735">
    <property type="entry name" value="NAD(P)-binding Rossmann-fold domains"/>
    <property type="match status" value="1"/>
</dbReference>
<dbReference type="Proteomes" id="UP000635983">
    <property type="component" value="Unassembled WGS sequence"/>
</dbReference>
<name>A0A917PZJ1_9PSED</name>
<dbReference type="FunFam" id="3.40.50.720:FF:000462">
    <property type="entry name" value="Glyoxylate reductase (NADP+)"/>
    <property type="match status" value="1"/>
</dbReference>
<evidence type="ECO:0000256" key="2">
    <source>
        <dbReference type="ARBA" id="ARBA00023002"/>
    </source>
</evidence>
<dbReference type="Pfam" id="PF02826">
    <property type="entry name" value="2-Hacid_dh_C"/>
    <property type="match status" value="1"/>
</dbReference>
<dbReference type="PROSITE" id="PS00671">
    <property type="entry name" value="D_2_HYDROXYACID_DH_3"/>
    <property type="match status" value="1"/>
</dbReference>
<keyword evidence="8" id="KW-1185">Reference proteome</keyword>
<dbReference type="InterPro" id="IPR036291">
    <property type="entry name" value="NAD(P)-bd_dom_sf"/>
</dbReference>
<evidence type="ECO:0000256" key="3">
    <source>
        <dbReference type="ARBA" id="ARBA00023027"/>
    </source>
</evidence>
<dbReference type="GO" id="GO:0030267">
    <property type="term" value="F:glyoxylate reductase (NADPH) activity"/>
    <property type="evidence" value="ECO:0007669"/>
    <property type="project" value="TreeGrafter"/>
</dbReference>
<keyword evidence="3" id="KW-0520">NAD</keyword>
<dbReference type="InterPro" id="IPR006139">
    <property type="entry name" value="D-isomer_2_OHA_DH_cat_dom"/>
</dbReference>
<dbReference type="GO" id="GO:0005829">
    <property type="term" value="C:cytosol"/>
    <property type="evidence" value="ECO:0007669"/>
    <property type="project" value="TreeGrafter"/>
</dbReference>